<dbReference type="Pfam" id="PF01757">
    <property type="entry name" value="Acyl_transf_3"/>
    <property type="match status" value="1"/>
</dbReference>
<organism evidence="3 4">
    <name type="scientific">Paracoccus amoyensis</name>
    <dbReference type="NCBI Taxonomy" id="2760093"/>
    <lineage>
        <taxon>Bacteria</taxon>
        <taxon>Pseudomonadati</taxon>
        <taxon>Pseudomonadota</taxon>
        <taxon>Alphaproteobacteria</taxon>
        <taxon>Rhodobacterales</taxon>
        <taxon>Paracoccaceae</taxon>
        <taxon>Paracoccus</taxon>
    </lineage>
</organism>
<evidence type="ECO:0000313" key="4">
    <source>
        <dbReference type="Proteomes" id="UP000608594"/>
    </source>
</evidence>
<dbReference type="InterPro" id="IPR002656">
    <property type="entry name" value="Acyl_transf_3_dom"/>
</dbReference>
<dbReference type="AlphaFoldDB" id="A0A926GE16"/>
<dbReference type="Proteomes" id="UP000608594">
    <property type="component" value="Unassembled WGS sequence"/>
</dbReference>
<dbReference type="PANTHER" id="PTHR36927">
    <property type="entry name" value="BLR4337 PROTEIN"/>
    <property type="match status" value="1"/>
</dbReference>
<sequence length="342" mass="39257">MLFIVFYHASGLGNPDILMKTGKFFLYFSLEVFFLISGYLAASTLRSRGSKDYFNIRIPAVLLPLITISILVNPFIHYFRHGFRENVRYGSYTFTEAIRSSISGKWDGYELHLWFLVLLLIYIILLPLLTPVLTRMASVMDRVRPSAIMFWLALLLAVYMVCASFVIDHLQAHRLAQPFARYMPYFLIGSLAFMSQNLRNALHRIDAPLVLLMLLGLALVFFYDGPGWGHAKKFGRSLISFSLVVFIMLAARKFLNGRNYVSDIFSRSIYTTYLLHTFFIFLLFYLLDIHTGQVTPYHVVFATILAVAISTAIHLFLIERYGFMAFLFNGKANQKAKPTNQP</sequence>
<feature type="transmembrane region" description="Helical" evidence="1">
    <location>
        <begin position="54"/>
        <end position="76"/>
    </location>
</feature>
<feature type="transmembrane region" description="Helical" evidence="1">
    <location>
        <begin position="267"/>
        <end position="287"/>
    </location>
</feature>
<reference evidence="3" key="1">
    <citation type="submission" date="2020-08" db="EMBL/GenBank/DDBJ databases">
        <title>Paracoccus amoyensis sp. nov., isolated from the surface seawater at coast of Xiamen, Fujian.</title>
        <authorList>
            <person name="Lyu L."/>
        </authorList>
    </citation>
    <scope>NUCLEOTIDE SEQUENCE</scope>
    <source>
        <strain evidence="3">11-3</strain>
    </source>
</reference>
<proteinExistence type="predicted"/>
<keyword evidence="1" id="KW-0812">Transmembrane</keyword>
<feature type="transmembrane region" description="Helical" evidence="1">
    <location>
        <begin position="113"/>
        <end position="134"/>
    </location>
</feature>
<name>A0A926GE16_9RHOB</name>
<feature type="domain" description="Acyltransferase 3" evidence="2">
    <location>
        <begin position="1"/>
        <end position="314"/>
    </location>
</feature>
<accession>A0A926GE16</accession>
<dbReference type="InterPro" id="IPR050623">
    <property type="entry name" value="Glucan_succinyl_AcylTrfase"/>
</dbReference>
<dbReference type="GO" id="GO:0016747">
    <property type="term" value="F:acyltransferase activity, transferring groups other than amino-acyl groups"/>
    <property type="evidence" value="ECO:0007669"/>
    <property type="project" value="InterPro"/>
</dbReference>
<feature type="transmembrane region" description="Helical" evidence="1">
    <location>
        <begin position="146"/>
        <end position="167"/>
    </location>
</feature>
<evidence type="ECO:0000313" key="3">
    <source>
        <dbReference type="EMBL" id="MBC9245427.1"/>
    </source>
</evidence>
<keyword evidence="4" id="KW-1185">Reference proteome</keyword>
<evidence type="ECO:0000256" key="1">
    <source>
        <dbReference type="SAM" id="Phobius"/>
    </source>
</evidence>
<feature type="transmembrane region" description="Helical" evidence="1">
    <location>
        <begin position="299"/>
        <end position="318"/>
    </location>
</feature>
<keyword evidence="3" id="KW-0808">Transferase</keyword>
<gene>
    <name evidence="3" type="ORF">H4P12_01570</name>
</gene>
<keyword evidence="1" id="KW-0472">Membrane</keyword>
<keyword evidence="3" id="KW-0012">Acyltransferase</keyword>
<feature type="transmembrane region" description="Helical" evidence="1">
    <location>
        <begin position="179"/>
        <end position="198"/>
    </location>
</feature>
<dbReference type="EMBL" id="JACOQL010000001">
    <property type="protein sequence ID" value="MBC9245427.1"/>
    <property type="molecule type" value="Genomic_DNA"/>
</dbReference>
<protein>
    <submittedName>
        <fullName evidence="3">Acyltransferase family protein</fullName>
    </submittedName>
</protein>
<feature type="transmembrane region" description="Helical" evidence="1">
    <location>
        <begin position="205"/>
        <end position="223"/>
    </location>
</feature>
<keyword evidence="1" id="KW-1133">Transmembrane helix</keyword>
<feature type="transmembrane region" description="Helical" evidence="1">
    <location>
        <begin position="235"/>
        <end position="255"/>
    </location>
</feature>
<dbReference type="PANTHER" id="PTHR36927:SF1">
    <property type="entry name" value="MDO-LIKE PROTEIN"/>
    <property type="match status" value="1"/>
</dbReference>
<evidence type="ECO:0000259" key="2">
    <source>
        <dbReference type="Pfam" id="PF01757"/>
    </source>
</evidence>
<feature type="transmembrane region" description="Helical" evidence="1">
    <location>
        <begin position="24"/>
        <end position="42"/>
    </location>
</feature>
<comment type="caution">
    <text evidence="3">The sequence shown here is derived from an EMBL/GenBank/DDBJ whole genome shotgun (WGS) entry which is preliminary data.</text>
</comment>